<dbReference type="EMBL" id="CAFBMJ010000047">
    <property type="protein sequence ID" value="CAB4903023.1"/>
    <property type="molecule type" value="Genomic_DNA"/>
</dbReference>
<dbReference type="GO" id="GO:0006784">
    <property type="term" value="P:heme A biosynthetic process"/>
    <property type="evidence" value="ECO:0007669"/>
    <property type="project" value="InterPro"/>
</dbReference>
<keyword evidence="8" id="KW-0350">Heme biosynthesis</keyword>
<dbReference type="GO" id="GO:0046872">
    <property type="term" value="F:metal ion binding"/>
    <property type="evidence" value="ECO:0007669"/>
    <property type="project" value="UniProtKB-KW"/>
</dbReference>
<keyword evidence="9 12" id="KW-0472">Membrane</keyword>
<sequence>MLKKQLSPKAFLTISQCALGFLCVIVVSGSLVRLTGSGLGCLDWPGCSQTKFVDVSTGHTAIEQINRLFTGVVSAAVIAAVFGSFLVSPRRKSLIWLSTGLVLGVLAQVVLGAIVVLTGLNPWSNMAHFLVSMALITTAVLLVDQVKQGNPDQRAAARQLSQRSRQLVRWIIGLCGTAIVLGTLVTGAGPHAGDENAVRFHFRLSAITRAHSVTVLLCVGLTLTLFLRIERRREEWTALGRPVEVFLASAVAQGSLGYLQYFSGVPAQLVALHIALAIVVWITVLRLGLATRE</sequence>
<keyword evidence="5 12" id="KW-1133">Transmembrane helix</keyword>
<feature type="transmembrane region" description="Helical" evidence="12">
    <location>
        <begin position="94"/>
        <end position="120"/>
    </location>
</feature>
<name>A0A6J7GG05_9ZZZZ</name>
<evidence type="ECO:0000256" key="11">
    <source>
        <dbReference type="ARBA" id="ARBA00023444"/>
    </source>
</evidence>
<evidence type="ECO:0000313" key="13">
    <source>
        <dbReference type="EMBL" id="CAB4903023.1"/>
    </source>
</evidence>
<evidence type="ECO:0000256" key="4">
    <source>
        <dbReference type="ARBA" id="ARBA00022723"/>
    </source>
</evidence>
<feature type="transmembrane region" description="Helical" evidence="12">
    <location>
        <begin position="68"/>
        <end position="87"/>
    </location>
</feature>
<organism evidence="13">
    <name type="scientific">freshwater metagenome</name>
    <dbReference type="NCBI Taxonomy" id="449393"/>
    <lineage>
        <taxon>unclassified sequences</taxon>
        <taxon>metagenomes</taxon>
        <taxon>ecological metagenomes</taxon>
    </lineage>
</organism>
<feature type="transmembrane region" description="Helical" evidence="12">
    <location>
        <begin position="12"/>
        <end position="32"/>
    </location>
</feature>
<dbReference type="PANTHER" id="PTHR35457">
    <property type="entry name" value="HEME A SYNTHASE"/>
    <property type="match status" value="1"/>
</dbReference>
<comment type="subcellular location">
    <subcellularLocation>
        <location evidence="1">Membrane</location>
        <topology evidence="1">Multi-pass membrane protein</topology>
    </subcellularLocation>
</comment>
<evidence type="ECO:0000256" key="5">
    <source>
        <dbReference type="ARBA" id="ARBA00022989"/>
    </source>
</evidence>
<keyword evidence="6" id="KW-0560">Oxidoreductase</keyword>
<proteinExistence type="predicted"/>
<keyword evidence="3 12" id="KW-0812">Transmembrane</keyword>
<keyword evidence="4" id="KW-0479">Metal-binding</keyword>
<accession>A0A6J7GG05</accession>
<dbReference type="Pfam" id="PF02628">
    <property type="entry name" value="COX15-CtaA"/>
    <property type="match status" value="1"/>
</dbReference>
<protein>
    <submittedName>
        <fullName evidence="13">Unannotated protein</fullName>
    </submittedName>
</protein>
<evidence type="ECO:0000256" key="9">
    <source>
        <dbReference type="ARBA" id="ARBA00023136"/>
    </source>
</evidence>
<reference evidence="13" key="1">
    <citation type="submission" date="2020-05" db="EMBL/GenBank/DDBJ databases">
        <authorList>
            <person name="Chiriac C."/>
            <person name="Salcher M."/>
            <person name="Ghai R."/>
            <person name="Kavagutti S V."/>
        </authorList>
    </citation>
    <scope>NUCLEOTIDE SEQUENCE</scope>
</reference>
<feature type="transmembrane region" description="Helical" evidence="12">
    <location>
        <begin position="206"/>
        <end position="227"/>
    </location>
</feature>
<dbReference type="EMBL" id="CAFBNR010000001">
    <property type="protein sequence ID" value="CAB4952421.1"/>
    <property type="molecule type" value="Genomic_DNA"/>
</dbReference>
<keyword evidence="10" id="KW-1015">Disulfide bond</keyword>
<keyword evidence="2" id="KW-1003">Cell membrane</keyword>
<dbReference type="PANTHER" id="PTHR35457:SF1">
    <property type="entry name" value="HEME A SYNTHASE"/>
    <property type="match status" value="1"/>
</dbReference>
<dbReference type="InterPro" id="IPR003780">
    <property type="entry name" value="COX15/CtaA_fam"/>
</dbReference>
<evidence type="ECO:0000256" key="6">
    <source>
        <dbReference type="ARBA" id="ARBA00023002"/>
    </source>
</evidence>
<evidence type="ECO:0000256" key="8">
    <source>
        <dbReference type="ARBA" id="ARBA00023133"/>
    </source>
</evidence>
<evidence type="ECO:0000256" key="12">
    <source>
        <dbReference type="SAM" id="Phobius"/>
    </source>
</evidence>
<evidence type="ECO:0000256" key="3">
    <source>
        <dbReference type="ARBA" id="ARBA00022692"/>
    </source>
</evidence>
<feature type="transmembrane region" description="Helical" evidence="12">
    <location>
        <begin position="126"/>
        <end position="146"/>
    </location>
</feature>
<feature type="transmembrane region" description="Helical" evidence="12">
    <location>
        <begin position="239"/>
        <end position="261"/>
    </location>
</feature>
<keyword evidence="7" id="KW-0408">Iron</keyword>
<feature type="transmembrane region" description="Helical" evidence="12">
    <location>
        <begin position="267"/>
        <end position="289"/>
    </location>
</feature>
<evidence type="ECO:0000313" key="14">
    <source>
        <dbReference type="EMBL" id="CAB4952421.1"/>
    </source>
</evidence>
<evidence type="ECO:0000256" key="10">
    <source>
        <dbReference type="ARBA" id="ARBA00023157"/>
    </source>
</evidence>
<dbReference type="InterPro" id="IPR050450">
    <property type="entry name" value="COX15/CtaA_HemeA_synthase"/>
</dbReference>
<gene>
    <name evidence="13" type="ORF">UFOPK3573_00747</name>
    <name evidence="14" type="ORF">UFOPK3879_00030</name>
</gene>
<dbReference type="AlphaFoldDB" id="A0A6J7GG05"/>
<feature type="transmembrane region" description="Helical" evidence="12">
    <location>
        <begin position="167"/>
        <end position="186"/>
    </location>
</feature>
<evidence type="ECO:0000256" key="1">
    <source>
        <dbReference type="ARBA" id="ARBA00004141"/>
    </source>
</evidence>
<evidence type="ECO:0000256" key="2">
    <source>
        <dbReference type="ARBA" id="ARBA00022475"/>
    </source>
</evidence>
<dbReference type="GO" id="GO:0016491">
    <property type="term" value="F:oxidoreductase activity"/>
    <property type="evidence" value="ECO:0007669"/>
    <property type="project" value="UniProtKB-KW"/>
</dbReference>
<evidence type="ECO:0000256" key="7">
    <source>
        <dbReference type="ARBA" id="ARBA00023004"/>
    </source>
</evidence>
<comment type="pathway">
    <text evidence="11">Porphyrin-containing compound metabolism.</text>
</comment>
<dbReference type="GO" id="GO:0016020">
    <property type="term" value="C:membrane"/>
    <property type="evidence" value="ECO:0007669"/>
    <property type="project" value="UniProtKB-SubCell"/>
</dbReference>